<evidence type="ECO:0000256" key="4">
    <source>
        <dbReference type="ARBA" id="ARBA00022840"/>
    </source>
</evidence>
<dbReference type="InterPro" id="IPR003439">
    <property type="entry name" value="ABC_transporter-like_ATP-bd"/>
</dbReference>
<dbReference type="Pfam" id="PF01061">
    <property type="entry name" value="ABC2_membrane"/>
    <property type="match status" value="1"/>
</dbReference>
<evidence type="ECO:0000256" key="1">
    <source>
        <dbReference type="ARBA" id="ARBA00004141"/>
    </source>
</evidence>
<organism evidence="9 10">
    <name type="scientific">Sarcoptes scabiei</name>
    <name type="common">Itch mite</name>
    <name type="synonym">Acarus scabiei</name>
    <dbReference type="NCBI Taxonomy" id="52283"/>
    <lineage>
        <taxon>Eukaryota</taxon>
        <taxon>Metazoa</taxon>
        <taxon>Ecdysozoa</taxon>
        <taxon>Arthropoda</taxon>
        <taxon>Chelicerata</taxon>
        <taxon>Arachnida</taxon>
        <taxon>Acari</taxon>
        <taxon>Acariformes</taxon>
        <taxon>Sarcoptiformes</taxon>
        <taxon>Astigmata</taxon>
        <taxon>Psoroptidia</taxon>
        <taxon>Sarcoptoidea</taxon>
        <taxon>Sarcoptidae</taxon>
        <taxon>Sarcoptinae</taxon>
        <taxon>Sarcoptes</taxon>
    </lineage>
</organism>
<keyword evidence="4" id="KW-0067">ATP-binding</keyword>
<evidence type="ECO:0000256" key="5">
    <source>
        <dbReference type="ARBA" id="ARBA00022989"/>
    </source>
</evidence>
<evidence type="ECO:0000313" key="10">
    <source>
        <dbReference type="Proteomes" id="UP000616769"/>
    </source>
</evidence>
<dbReference type="PANTHER" id="PTHR43038">
    <property type="entry name" value="ATP-BINDING CASSETTE, SUB-FAMILY H, MEMBER 1"/>
    <property type="match status" value="1"/>
</dbReference>
<protein>
    <submittedName>
        <fullName evidence="9">Lipid exporter ABCA1-like protein</fullName>
    </submittedName>
</protein>
<accession>A0A132A7Q9</accession>
<dbReference type="PROSITE" id="PS50893">
    <property type="entry name" value="ABC_TRANSPORTER_2"/>
    <property type="match status" value="1"/>
</dbReference>
<dbReference type="Gene3D" id="3.40.50.300">
    <property type="entry name" value="P-loop containing nucleotide triphosphate hydrolases"/>
    <property type="match status" value="1"/>
</dbReference>
<reference evidence="9 10" key="1">
    <citation type="journal article" date="2015" name="Parasit. Vectors">
        <title>Draft genome of the scabies mite.</title>
        <authorList>
            <person name="Rider S.D.Jr."/>
            <person name="Morgan M.S."/>
            <person name="Arlian L.G."/>
        </authorList>
    </citation>
    <scope>NUCLEOTIDE SEQUENCE [LARGE SCALE GENOMIC DNA]</scope>
    <source>
        <strain evidence="9">Arlian Lab</strain>
    </source>
</reference>
<dbReference type="GO" id="GO:0005524">
    <property type="term" value="F:ATP binding"/>
    <property type="evidence" value="ECO:0007669"/>
    <property type="project" value="UniProtKB-KW"/>
</dbReference>
<keyword evidence="6" id="KW-0472">Membrane</keyword>
<dbReference type="InterPro" id="IPR027417">
    <property type="entry name" value="P-loop_NTPase"/>
</dbReference>
<dbReference type="PROSITE" id="PS51012">
    <property type="entry name" value="ABC_TM2"/>
    <property type="match status" value="1"/>
</dbReference>
<dbReference type="PROSITE" id="PS00211">
    <property type="entry name" value="ABC_TRANSPORTER_1"/>
    <property type="match status" value="1"/>
</dbReference>
<keyword evidence="5" id="KW-1133">Transmembrane helix</keyword>
<dbReference type="InterPro" id="IPR003593">
    <property type="entry name" value="AAA+_ATPase"/>
</dbReference>
<feature type="domain" description="ABC transporter" evidence="7">
    <location>
        <begin position="6"/>
        <end position="240"/>
    </location>
</feature>
<dbReference type="SUPFAM" id="SSF52540">
    <property type="entry name" value="P-loop containing nucleoside triphosphate hydrolases"/>
    <property type="match status" value="1"/>
</dbReference>
<dbReference type="AlphaFoldDB" id="A0A132A7Q9"/>
<dbReference type="InterPro" id="IPR047817">
    <property type="entry name" value="ABC2_TM_bact-type"/>
</dbReference>
<proteinExistence type="predicted"/>
<comment type="subcellular location">
    <subcellularLocation>
        <location evidence="1">Membrane</location>
        <topology evidence="1">Multi-pass membrane protein</topology>
    </subcellularLocation>
</comment>
<name>A0A132A7Q9_SARSC</name>
<feature type="domain" description="ABC transmembrane type-2" evidence="8">
    <location>
        <begin position="436"/>
        <end position="684"/>
    </location>
</feature>
<sequence>MDIWGCEFFNIINRCDEVKVDPKSSTQFSKCLIESLLYGLLGPSGCGKTTLLRCIVGRIKPKQGYVKVFGYQPNEPGSQIPGPSVGYMPQEVAVYEEFSIEEMLYYFGRLFNLSPDFLDQRILFLISFLDLPNKNRLVKNLSGGQKRRVSLAAALVHSPPLLILDEPTVGVDPLLRQSIWNHLVTLTRKERITIIVTTHYIEEARQANVVGLMRQGRLLAENSPDQLMADYNLDTLEDVFLKLCMSDIAYKAAALSNFFPSVFSIYITNKEASYDLAPLPTLHSNTNSTIDLVKNDDVLFFTNESKLSKLSNGTNGHLMHYNTSMKYNHNCQITCWNEYWATTCVLAWKNFTRLRRNIPLLLFQFLLPAIQVILFCLCIGSEPFDIDVAIVNEEQPPYLSKLFLSKIDPHTVRQHNFSSLEDAIDAVKRGDMWGVLHLSERFSVNLQKRVVMGEDLGFPVYGDPHKQGYLEYMAPGVVVSICYIMATGLTSLAFIIERRDGLFERSLVAGVDTMQILFSHALVQISVMSIQILLVLIFTFLVFDIPSRGPFILVICLLVSQGATGMAFGLVVSALCKQENTAVMMILGSFYPNLILSGNFLASNHFEFITEYIYIRIIWPLEAMPQWIRSFSYLQPQTLPTETLRHILSRGWSIQDGGVWIGFVVTGSWFLIYVLVAAIAFKIKK</sequence>
<keyword evidence="3" id="KW-0547">Nucleotide-binding</keyword>
<dbReference type="Pfam" id="PF00005">
    <property type="entry name" value="ABC_tran"/>
    <property type="match status" value="1"/>
</dbReference>
<dbReference type="PANTHER" id="PTHR43038:SF3">
    <property type="entry name" value="ABC TRANSPORTER G FAMILY MEMBER 20 ISOFORM X1"/>
    <property type="match status" value="1"/>
</dbReference>
<evidence type="ECO:0000313" key="9">
    <source>
        <dbReference type="EMBL" id="KPM07008.1"/>
    </source>
</evidence>
<dbReference type="GO" id="GO:0016887">
    <property type="term" value="F:ATP hydrolysis activity"/>
    <property type="evidence" value="ECO:0007669"/>
    <property type="project" value="InterPro"/>
</dbReference>
<comment type="caution">
    <text evidence="9">The sequence shown here is derived from an EMBL/GenBank/DDBJ whole genome shotgun (WGS) entry which is preliminary data.</text>
</comment>
<evidence type="ECO:0000256" key="6">
    <source>
        <dbReference type="ARBA" id="ARBA00023136"/>
    </source>
</evidence>
<evidence type="ECO:0000259" key="7">
    <source>
        <dbReference type="PROSITE" id="PS50893"/>
    </source>
</evidence>
<dbReference type="InterPro" id="IPR013525">
    <property type="entry name" value="ABC2_TM"/>
</dbReference>
<dbReference type="OrthoDB" id="10255969at2759"/>
<dbReference type="Proteomes" id="UP000616769">
    <property type="component" value="Unassembled WGS sequence"/>
</dbReference>
<dbReference type="InterPro" id="IPR017871">
    <property type="entry name" value="ABC_transporter-like_CS"/>
</dbReference>
<gene>
    <name evidence="9" type="ORF">QR98_0054900</name>
</gene>
<evidence type="ECO:0000256" key="2">
    <source>
        <dbReference type="ARBA" id="ARBA00022692"/>
    </source>
</evidence>
<keyword evidence="2" id="KW-0812">Transmembrane</keyword>
<dbReference type="GO" id="GO:0016020">
    <property type="term" value="C:membrane"/>
    <property type="evidence" value="ECO:0007669"/>
    <property type="project" value="UniProtKB-SubCell"/>
</dbReference>
<dbReference type="GO" id="GO:0140359">
    <property type="term" value="F:ABC-type transporter activity"/>
    <property type="evidence" value="ECO:0007669"/>
    <property type="project" value="InterPro"/>
</dbReference>
<dbReference type="SMART" id="SM00382">
    <property type="entry name" value="AAA"/>
    <property type="match status" value="1"/>
</dbReference>
<evidence type="ECO:0000256" key="3">
    <source>
        <dbReference type="ARBA" id="ARBA00022741"/>
    </source>
</evidence>
<dbReference type="VEuPathDB" id="VectorBase:SSCA002948"/>
<dbReference type="CDD" id="cd03230">
    <property type="entry name" value="ABC_DR_subfamily_A"/>
    <property type="match status" value="1"/>
</dbReference>
<dbReference type="EMBL" id="JXLN01011233">
    <property type="protein sequence ID" value="KPM07008.1"/>
    <property type="molecule type" value="Genomic_DNA"/>
</dbReference>
<evidence type="ECO:0000259" key="8">
    <source>
        <dbReference type="PROSITE" id="PS51012"/>
    </source>
</evidence>